<proteinExistence type="predicted"/>
<dbReference type="AlphaFoldDB" id="A0A418IJF0"/>
<organism evidence="1 2">
    <name type="scientific">Staphylococcus shinii</name>
    <dbReference type="NCBI Taxonomy" id="2912228"/>
    <lineage>
        <taxon>Bacteria</taxon>
        <taxon>Bacillati</taxon>
        <taxon>Bacillota</taxon>
        <taxon>Bacilli</taxon>
        <taxon>Bacillales</taxon>
        <taxon>Staphylococcaceae</taxon>
        <taxon>Staphylococcus</taxon>
    </lineage>
</organism>
<evidence type="ECO:0000313" key="1">
    <source>
        <dbReference type="EMBL" id="RIN03149.1"/>
    </source>
</evidence>
<dbReference type="Proteomes" id="UP000286317">
    <property type="component" value="Unassembled WGS sequence"/>
</dbReference>
<dbReference type="OrthoDB" id="2409252at2"/>
<sequence>MFLDKTETFVLNIGGLNNRATRKNLTKLCKQIQFCNSFKFTIFKQNNLYALEINLPKQQLPYIISFLSFHNYSIYQILLGTDTNDLLDLDHLLLSSRRFELVVDGLRDAFIKDKVIDILNLINQTEYITYTFNRNKINVSTSPSVFAKLIYMIATHNIDILGAAYQPRWMNKARIS</sequence>
<comment type="caution">
    <text evidence="1">The sequence shown here is derived from an EMBL/GenBank/DDBJ whole genome shotgun (WGS) entry which is preliminary data.</text>
</comment>
<gene>
    <name evidence="1" type="ORF">BU112_00715</name>
</gene>
<dbReference type="GeneID" id="79051772"/>
<keyword evidence="2" id="KW-1185">Reference proteome</keyword>
<reference evidence="1 2" key="1">
    <citation type="journal article" date="2016" name="Front. Microbiol.">
        <title>Comprehensive Phylogenetic Analysis of Bovine Non-aureus Staphylococci Species Based on Whole-Genome Sequencing.</title>
        <authorList>
            <person name="Naushad S."/>
            <person name="Barkema H.W."/>
            <person name="Luby C."/>
            <person name="Condas L.A."/>
            <person name="Nobrega D.B."/>
            <person name="Carson D.A."/>
            <person name="De Buck J."/>
        </authorList>
    </citation>
    <scope>NUCLEOTIDE SEQUENCE [LARGE SCALE GENOMIC DNA]</scope>
    <source>
        <strain evidence="1 2">SNUC 4554</strain>
    </source>
</reference>
<dbReference type="RefSeq" id="WP_069792387.1">
    <property type="nucleotide sequence ID" value="NZ_CP068712.1"/>
</dbReference>
<protein>
    <submittedName>
        <fullName evidence="1">Uncharacterized protein</fullName>
    </submittedName>
</protein>
<dbReference type="EMBL" id="QXUF01000002">
    <property type="protein sequence ID" value="RIN03149.1"/>
    <property type="molecule type" value="Genomic_DNA"/>
</dbReference>
<accession>A0A418IJF0</accession>
<name>A0A418IJF0_9STAP</name>
<evidence type="ECO:0000313" key="2">
    <source>
        <dbReference type="Proteomes" id="UP000286317"/>
    </source>
</evidence>